<dbReference type="PROSITE" id="PS00130">
    <property type="entry name" value="U_DNA_GLYCOSYLASE"/>
    <property type="match status" value="1"/>
</dbReference>
<comment type="caution">
    <text evidence="12">The sequence shown here is derived from an EMBL/GenBank/DDBJ whole genome shotgun (WGS) entry which is preliminary data.</text>
</comment>
<dbReference type="NCBIfam" id="TIGR00628">
    <property type="entry name" value="ung"/>
    <property type="match status" value="1"/>
</dbReference>
<evidence type="ECO:0000256" key="6">
    <source>
        <dbReference type="ARBA" id="ARBA00022801"/>
    </source>
</evidence>
<dbReference type="GO" id="GO:0004844">
    <property type="term" value="F:uracil DNA N-glycosylase activity"/>
    <property type="evidence" value="ECO:0007669"/>
    <property type="project" value="UniProtKB-UniRule"/>
</dbReference>
<evidence type="ECO:0000313" key="12">
    <source>
        <dbReference type="EMBL" id="OGG85240.1"/>
    </source>
</evidence>
<evidence type="ECO:0000256" key="5">
    <source>
        <dbReference type="ARBA" id="ARBA00022763"/>
    </source>
</evidence>
<dbReference type="STRING" id="1798525.A3G90_04260"/>
<dbReference type="InterPro" id="IPR005122">
    <property type="entry name" value="Uracil-DNA_glycosylase-like"/>
</dbReference>
<feature type="active site" description="Proton acceptor" evidence="8 9">
    <location>
        <position position="65"/>
    </location>
</feature>
<dbReference type="InterPro" id="IPR018085">
    <property type="entry name" value="Ura-DNA_Glyclase_AS"/>
</dbReference>
<evidence type="ECO:0000256" key="7">
    <source>
        <dbReference type="ARBA" id="ARBA00023204"/>
    </source>
</evidence>
<dbReference type="PANTHER" id="PTHR11264">
    <property type="entry name" value="URACIL-DNA GLYCOSYLASE"/>
    <property type="match status" value="1"/>
</dbReference>
<gene>
    <name evidence="8" type="primary">ung</name>
    <name evidence="12" type="ORF">A3G90_04260</name>
</gene>
<evidence type="ECO:0000256" key="2">
    <source>
        <dbReference type="ARBA" id="ARBA00002631"/>
    </source>
</evidence>
<dbReference type="Gene3D" id="3.40.470.10">
    <property type="entry name" value="Uracil-DNA glycosylase-like domain"/>
    <property type="match status" value="1"/>
</dbReference>
<evidence type="ECO:0000259" key="11">
    <source>
        <dbReference type="SMART" id="SM00986"/>
    </source>
</evidence>
<dbReference type="InterPro" id="IPR002043">
    <property type="entry name" value="UDG_fam1"/>
</dbReference>
<organism evidence="12 13">
    <name type="scientific">Candidatus Kaiserbacteria bacterium RIFCSPLOWO2_12_FULL_45_26</name>
    <dbReference type="NCBI Taxonomy" id="1798525"/>
    <lineage>
        <taxon>Bacteria</taxon>
        <taxon>Candidatus Kaiseribacteriota</taxon>
    </lineage>
</organism>
<dbReference type="AlphaFoldDB" id="A0A1F6FHA3"/>
<dbReference type="NCBIfam" id="NF003592">
    <property type="entry name" value="PRK05254.1-5"/>
    <property type="match status" value="1"/>
</dbReference>
<keyword evidence="6 8" id="KW-0378">Hydrolase</keyword>
<evidence type="ECO:0000256" key="1">
    <source>
        <dbReference type="ARBA" id="ARBA00001400"/>
    </source>
</evidence>
<evidence type="ECO:0000256" key="9">
    <source>
        <dbReference type="PROSITE-ProRule" id="PRU10072"/>
    </source>
</evidence>
<dbReference type="NCBIfam" id="NF003588">
    <property type="entry name" value="PRK05254.1-1"/>
    <property type="match status" value="1"/>
</dbReference>
<name>A0A1F6FHA3_9BACT</name>
<comment type="similarity">
    <text evidence="3 8 10">Belongs to the uracil-DNA glycosylase (UDG) superfamily. UNG family.</text>
</comment>
<dbReference type="GO" id="GO:0097510">
    <property type="term" value="P:base-excision repair, AP site formation via deaminated base removal"/>
    <property type="evidence" value="ECO:0007669"/>
    <property type="project" value="TreeGrafter"/>
</dbReference>
<keyword evidence="8" id="KW-0963">Cytoplasm</keyword>
<keyword evidence="7 8" id="KW-0234">DNA repair</keyword>
<dbReference type="PANTHER" id="PTHR11264:SF0">
    <property type="entry name" value="URACIL-DNA GLYCOSYLASE"/>
    <property type="match status" value="1"/>
</dbReference>
<feature type="domain" description="Uracil-DNA glycosylase-like" evidence="11">
    <location>
        <begin position="50"/>
        <end position="210"/>
    </location>
</feature>
<dbReference type="SMART" id="SM00987">
    <property type="entry name" value="UreE_C"/>
    <property type="match status" value="1"/>
</dbReference>
<reference evidence="12 13" key="1">
    <citation type="journal article" date="2016" name="Nat. Commun.">
        <title>Thousands of microbial genomes shed light on interconnected biogeochemical processes in an aquifer system.</title>
        <authorList>
            <person name="Anantharaman K."/>
            <person name="Brown C.T."/>
            <person name="Hug L.A."/>
            <person name="Sharon I."/>
            <person name="Castelle C.J."/>
            <person name="Probst A.J."/>
            <person name="Thomas B.C."/>
            <person name="Singh A."/>
            <person name="Wilkins M.J."/>
            <person name="Karaoz U."/>
            <person name="Brodie E.L."/>
            <person name="Williams K.H."/>
            <person name="Hubbard S.S."/>
            <person name="Banfield J.F."/>
        </authorList>
    </citation>
    <scope>NUCLEOTIDE SEQUENCE [LARGE SCALE GENOMIC DNA]</scope>
</reference>
<dbReference type="SUPFAM" id="SSF52141">
    <property type="entry name" value="Uracil-DNA glycosylase-like"/>
    <property type="match status" value="1"/>
</dbReference>
<dbReference type="NCBIfam" id="NF003591">
    <property type="entry name" value="PRK05254.1-4"/>
    <property type="match status" value="1"/>
</dbReference>
<accession>A0A1F6FHA3</accession>
<protein>
    <recommendedName>
        <fullName evidence="4 8">Uracil-DNA glycosylase</fullName>
        <shortName evidence="8">UDG</shortName>
        <ecNumber evidence="4 8">3.2.2.27</ecNumber>
    </recommendedName>
</protein>
<evidence type="ECO:0000256" key="8">
    <source>
        <dbReference type="HAMAP-Rule" id="MF_00148"/>
    </source>
</evidence>
<dbReference type="EC" id="3.2.2.27" evidence="4 8"/>
<comment type="subcellular location">
    <subcellularLocation>
        <location evidence="8">Cytoplasm</location>
    </subcellularLocation>
</comment>
<proteinExistence type="inferred from homology"/>
<dbReference type="FunFam" id="3.40.470.10:FF:000001">
    <property type="entry name" value="Uracil-DNA glycosylase"/>
    <property type="match status" value="1"/>
</dbReference>
<dbReference type="GO" id="GO:0005737">
    <property type="term" value="C:cytoplasm"/>
    <property type="evidence" value="ECO:0007669"/>
    <property type="project" value="UniProtKB-SubCell"/>
</dbReference>
<keyword evidence="5 8" id="KW-0227">DNA damage</keyword>
<dbReference type="HAMAP" id="MF_00148">
    <property type="entry name" value="UDG"/>
    <property type="match status" value="1"/>
</dbReference>
<dbReference type="NCBIfam" id="NF003589">
    <property type="entry name" value="PRK05254.1-2"/>
    <property type="match status" value="1"/>
</dbReference>
<dbReference type="Pfam" id="PF03167">
    <property type="entry name" value="UDG"/>
    <property type="match status" value="1"/>
</dbReference>
<dbReference type="CDD" id="cd10027">
    <property type="entry name" value="UDG-F1-like"/>
    <property type="match status" value="1"/>
</dbReference>
<evidence type="ECO:0000256" key="10">
    <source>
        <dbReference type="RuleBase" id="RU003780"/>
    </source>
</evidence>
<dbReference type="EMBL" id="MFMM01000001">
    <property type="protein sequence ID" value="OGG85240.1"/>
    <property type="molecule type" value="Genomic_DNA"/>
</dbReference>
<dbReference type="Proteomes" id="UP000177325">
    <property type="component" value="Unassembled WGS sequence"/>
</dbReference>
<evidence type="ECO:0000256" key="4">
    <source>
        <dbReference type="ARBA" id="ARBA00012030"/>
    </source>
</evidence>
<comment type="catalytic activity">
    <reaction evidence="1 8 10">
        <text>Hydrolyzes single-stranded DNA or mismatched double-stranded DNA and polynucleotides, releasing free uracil.</text>
        <dbReference type="EC" id="3.2.2.27"/>
    </reaction>
</comment>
<comment type="function">
    <text evidence="2 8 10">Excises uracil residues from the DNA which can arise as a result of misincorporation of dUMP residues by DNA polymerase or due to deamination of cytosine.</text>
</comment>
<sequence>MENLIPNDWHTLLTSEVIKSYFKALEGEISAQYLTKTIYPDRQSIFKAFYLCPFADVRVVILGQDPYHGVGQAHGLSFSVPGEQKLPPSLRNIYKELESDLGQTANTSGDLTHWAKQGVLLLNSTLTVEAGLPASHQGLGWETFTDAVIAKISKAKEHVVFLLWGKFAQEKKSLINETKHLVLTAPHPSPFSAYTGFFGCKHFSQTNEYLKQHGSKPINW</sequence>
<dbReference type="InterPro" id="IPR036895">
    <property type="entry name" value="Uracil-DNA_glycosylase-like_sf"/>
</dbReference>
<evidence type="ECO:0000313" key="13">
    <source>
        <dbReference type="Proteomes" id="UP000177325"/>
    </source>
</evidence>
<evidence type="ECO:0000256" key="3">
    <source>
        <dbReference type="ARBA" id="ARBA00008184"/>
    </source>
</evidence>
<dbReference type="SMART" id="SM00986">
    <property type="entry name" value="UDG"/>
    <property type="match status" value="1"/>
</dbReference>